<feature type="transmembrane region" description="Helical" evidence="1">
    <location>
        <begin position="162"/>
        <end position="179"/>
    </location>
</feature>
<keyword evidence="1" id="KW-0472">Membrane</keyword>
<evidence type="ECO:0008006" key="4">
    <source>
        <dbReference type="Google" id="ProtNLM"/>
    </source>
</evidence>
<proteinExistence type="predicted"/>
<protein>
    <recommendedName>
        <fullName evidence="4">Iron reductase</fullName>
    </recommendedName>
</protein>
<feature type="transmembrane region" description="Helical" evidence="1">
    <location>
        <begin position="127"/>
        <end position="150"/>
    </location>
</feature>
<sequence>MKNKASHKMVLLKGFLKLVLVVSFVFLAISLINLVVPIFFIDQMEGVDVFLTKVTMVFTISAILLFVWGKLWKSVRTKKTKENKSSNVIRKIWLFFKTRHVLFGWIVVAAGIAHSLYFTIYLPEQMIGFWSGVIAFIIMIIAVVFGYYFNKKSVTNPLIGKLHLWIGVLFFITFVYHFIDSKG</sequence>
<accession>A0ABT9J4W8</accession>
<organism evidence="2 3">
    <name type="scientific">Chengkuizengella axinellae</name>
    <dbReference type="NCBI Taxonomy" id="3064388"/>
    <lineage>
        <taxon>Bacteria</taxon>
        <taxon>Bacillati</taxon>
        <taxon>Bacillota</taxon>
        <taxon>Bacilli</taxon>
        <taxon>Bacillales</taxon>
        <taxon>Paenibacillaceae</taxon>
        <taxon>Chengkuizengella</taxon>
    </lineage>
</organism>
<name>A0ABT9J4W8_9BACL</name>
<feature type="transmembrane region" description="Helical" evidence="1">
    <location>
        <begin position="47"/>
        <end position="69"/>
    </location>
</feature>
<evidence type="ECO:0000256" key="1">
    <source>
        <dbReference type="SAM" id="Phobius"/>
    </source>
</evidence>
<evidence type="ECO:0000313" key="2">
    <source>
        <dbReference type="EMBL" id="MDP5276030.1"/>
    </source>
</evidence>
<dbReference type="Proteomes" id="UP001231941">
    <property type="component" value="Unassembled WGS sequence"/>
</dbReference>
<comment type="caution">
    <text evidence="2">The sequence shown here is derived from an EMBL/GenBank/DDBJ whole genome shotgun (WGS) entry which is preliminary data.</text>
</comment>
<keyword evidence="3" id="KW-1185">Reference proteome</keyword>
<reference evidence="2 3" key="1">
    <citation type="submission" date="2023-08" db="EMBL/GenBank/DDBJ databases">
        <authorList>
            <person name="Park J.-S."/>
        </authorList>
    </citation>
    <scope>NUCLEOTIDE SEQUENCE [LARGE SCALE GENOMIC DNA]</scope>
    <source>
        <strain evidence="2 3">2205SS18-9</strain>
    </source>
</reference>
<dbReference type="EMBL" id="JAVAMP010000011">
    <property type="protein sequence ID" value="MDP5276030.1"/>
    <property type="molecule type" value="Genomic_DNA"/>
</dbReference>
<gene>
    <name evidence="2" type="ORF">Q5Y73_18175</name>
</gene>
<evidence type="ECO:0000313" key="3">
    <source>
        <dbReference type="Proteomes" id="UP001231941"/>
    </source>
</evidence>
<feature type="transmembrane region" description="Helical" evidence="1">
    <location>
        <begin position="20"/>
        <end position="41"/>
    </location>
</feature>
<dbReference type="RefSeq" id="WP_305993338.1">
    <property type="nucleotide sequence ID" value="NZ_JAVAMP010000011.1"/>
</dbReference>
<keyword evidence="1" id="KW-0812">Transmembrane</keyword>
<feature type="transmembrane region" description="Helical" evidence="1">
    <location>
        <begin position="100"/>
        <end position="121"/>
    </location>
</feature>
<keyword evidence="1" id="KW-1133">Transmembrane helix</keyword>